<evidence type="ECO:0000256" key="2">
    <source>
        <dbReference type="ARBA" id="ARBA00023008"/>
    </source>
</evidence>
<dbReference type="PROSITE" id="PS00497">
    <property type="entry name" value="TYROSINASE_1"/>
    <property type="match status" value="1"/>
</dbReference>
<evidence type="ECO:0000313" key="6">
    <source>
        <dbReference type="Proteomes" id="UP000059188"/>
    </source>
</evidence>
<protein>
    <submittedName>
        <fullName evidence="5">Tyrosinase</fullName>
    </submittedName>
</protein>
<keyword evidence="1" id="KW-0479">Metal-binding</keyword>
<dbReference type="OrthoDB" id="6132182at2759"/>
<dbReference type="AlphaFoldDB" id="A0A0B7FCB0"/>
<feature type="signal peptide" evidence="3">
    <location>
        <begin position="1"/>
        <end position="18"/>
    </location>
</feature>
<proteinExistence type="predicted"/>
<dbReference type="PANTHER" id="PTHR11474:SF126">
    <property type="entry name" value="TYROSINASE-LIKE PROTEIN TYR-1-RELATED"/>
    <property type="match status" value="1"/>
</dbReference>
<keyword evidence="3" id="KW-0732">Signal</keyword>
<organism evidence="5 6">
    <name type="scientific">Thanatephorus cucumeris (strain AG1-IB / isolate 7/3/14)</name>
    <name type="common">Lettuce bottom rot fungus</name>
    <name type="synonym">Rhizoctonia solani</name>
    <dbReference type="NCBI Taxonomy" id="1108050"/>
    <lineage>
        <taxon>Eukaryota</taxon>
        <taxon>Fungi</taxon>
        <taxon>Dikarya</taxon>
        <taxon>Basidiomycota</taxon>
        <taxon>Agaricomycotina</taxon>
        <taxon>Agaricomycetes</taxon>
        <taxon>Cantharellales</taxon>
        <taxon>Ceratobasidiaceae</taxon>
        <taxon>Rhizoctonia</taxon>
        <taxon>Rhizoctonia solani AG-1</taxon>
    </lineage>
</organism>
<evidence type="ECO:0000256" key="1">
    <source>
        <dbReference type="ARBA" id="ARBA00022723"/>
    </source>
</evidence>
<dbReference type="Pfam" id="PF00264">
    <property type="entry name" value="Tyrosinase"/>
    <property type="match status" value="1"/>
</dbReference>
<dbReference type="PRINTS" id="PR00092">
    <property type="entry name" value="TYROSINASE"/>
</dbReference>
<evidence type="ECO:0000313" key="5">
    <source>
        <dbReference type="EMBL" id="CEL53843.1"/>
    </source>
</evidence>
<dbReference type="STRING" id="1108050.A0A0B7FCB0"/>
<evidence type="ECO:0000256" key="3">
    <source>
        <dbReference type="SAM" id="SignalP"/>
    </source>
</evidence>
<dbReference type="GO" id="GO:0016491">
    <property type="term" value="F:oxidoreductase activity"/>
    <property type="evidence" value="ECO:0007669"/>
    <property type="project" value="InterPro"/>
</dbReference>
<feature type="chain" id="PRO_5002113830" evidence="3">
    <location>
        <begin position="19"/>
        <end position="324"/>
    </location>
</feature>
<name>A0A0B7FCB0_THACB</name>
<keyword evidence="2" id="KW-0186">Copper</keyword>
<dbReference type="InterPro" id="IPR008922">
    <property type="entry name" value="Di-copper_centre_dom_sf"/>
</dbReference>
<dbReference type="PANTHER" id="PTHR11474">
    <property type="entry name" value="TYROSINASE FAMILY MEMBER"/>
    <property type="match status" value="1"/>
</dbReference>
<accession>A0A0B7FCB0</accession>
<dbReference type="InterPro" id="IPR002227">
    <property type="entry name" value="Tyrosinase_Cu-bd"/>
</dbReference>
<feature type="domain" description="Tyrosinase copper-binding" evidence="4">
    <location>
        <begin position="88"/>
        <end position="105"/>
    </location>
</feature>
<keyword evidence="6" id="KW-1185">Reference proteome</keyword>
<dbReference type="Proteomes" id="UP000059188">
    <property type="component" value="Unassembled WGS sequence"/>
</dbReference>
<sequence>MMLVFWVALLSFLPATLSTPVTGNSKTTGCTKPVVRREWRTLSQGQKDKFHRAVKCLQDKPSILGADQSKSLFDDFSYVHYTTNRTIHHVASFFPWHRYFLVLREQAMAKCGYEDPMPYWDWTRDATPEKFRKSELFDSKKGFGGDGSGETDWVDGLCVEEGPYARLEVNYPEPHCLTRRFNISEPVVSNWTKSVVNKIMQYDNYLEFWNNTELHPHDNFHRAIGGDLRRQYSPNEPLFFLHHAQIDRLWTIWQGRNETRLHDYAGNTVQNATVDTASLNDQLLTLGFAPTRGVDDFMDTLSNGLCYTYDDADDEWKYDDDDAN</sequence>
<gene>
    <name evidence="5" type="ORF">RSOLAG1IB_06624</name>
</gene>
<dbReference type="SUPFAM" id="SSF48056">
    <property type="entry name" value="Di-copper centre-containing domain"/>
    <property type="match status" value="1"/>
</dbReference>
<evidence type="ECO:0000259" key="4">
    <source>
        <dbReference type="PROSITE" id="PS00497"/>
    </source>
</evidence>
<dbReference type="EMBL" id="LN679113">
    <property type="protein sequence ID" value="CEL53843.1"/>
    <property type="molecule type" value="Genomic_DNA"/>
</dbReference>
<dbReference type="Gene3D" id="1.10.1280.10">
    <property type="entry name" value="Di-copper center containing domain from catechol oxidase"/>
    <property type="match status" value="1"/>
</dbReference>
<reference evidence="5 6" key="1">
    <citation type="submission" date="2014-11" db="EMBL/GenBank/DDBJ databases">
        <authorList>
            <person name="Wibberg Daniel"/>
        </authorList>
    </citation>
    <scope>NUCLEOTIDE SEQUENCE [LARGE SCALE GENOMIC DNA]</scope>
    <source>
        <strain evidence="5">Rhizoctonia solani AG1-IB 7/3/14</strain>
    </source>
</reference>
<dbReference type="InterPro" id="IPR050316">
    <property type="entry name" value="Tyrosinase/Hemocyanin"/>
</dbReference>
<dbReference type="GO" id="GO:0046872">
    <property type="term" value="F:metal ion binding"/>
    <property type="evidence" value="ECO:0007669"/>
    <property type="project" value="UniProtKB-KW"/>
</dbReference>